<dbReference type="AlphaFoldDB" id="A0A858R3R9"/>
<comment type="catalytic activity">
    <reaction evidence="1">
        <text>5-hydroxy-2-oxo-4-ureido-2,5-dihydro-1H-imidazole-5-carboxylate + H(+) = (S)-allantoin + CO2</text>
        <dbReference type="Rhea" id="RHEA:26301"/>
        <dbReference type="ChEBI" id="CHEBI:15378"/>
        <dbReference type="ChEBI" id="CHEBI:15678"/>
        <dbReference type="ChEBI" id="CHEBI:16526"/>
        <dbReference type="ChEBI" id="CHEBI:58639"/>
        <dbReference type="EC" id="4.1.1.97"/>
    </reaction>
</comment>
<dbReference type="Proteomes" id="UP000501891">
    <property type="component" value="Chromosome"/>
</dbReference>
<dbReference type="GO" id="GO:0000255">
    <property type="term" value="P:allantoin metabolic process"/>
    <property type="evidence" value="ECO:0007669"/>
    <property type="project" value="InterPro"/>
</dbReference>
<keyword evidence="5" id="KW-0210">Decarboxylase</keyword>
<dbReference type="UniPathway" id="UPA00394">
    <property type="reaction ID" value="UER00652"/>
</dbReference>
<reference evidence="9" key="1">
    <citation type="submission" date="2020-04" db="EMBL/GenBank/DDBJ databases">
        <title>A desert anoxygenic phototrophic bacterium fixes CO2 using RubisCO under aerobic conditions.</title>
        <authorList>
            <person name="Tang K."/>
        </authorList>
    </citation>
    <scope>NUCLEOTIDE SEQUENCE [LARGE SCALE GENOMIC DNA]</scope>
    <source>
        <strain evidence="9">MIMtkB3</strain>
    </source>
</reference>
<evidence type="ECO:0000256" key="5">
    <source>
        <dbReference type="ARBA" id="ARBA00022793"/>
    </source>
</evidence>
<dbReference type="EMBL" id="CP051775">
    <property type="protein sequence ID" value="QJE71746.1"/>
    <property type="molecule type" value="Genomic_DNA"/>
</dbReference>
<sequence>MGQVQHMGGQPPIPAHPRSLVMGFAAGQVPARSGKVASPFPQRTPVCPLKDFQAFRHEQGRASQARSGQQDVEPRPMTKPSLMDDAAFVARFGGVFEHSPWVAEGALAGGGDRSAWDTADGLHEALAAVVRAAPRERQLALLRAHPDLAGRLAMAGELTAASSAEQASAGLDKCSPAEFARFTELNGAYTAKFGFPFILAVKGKTRGEILEAFEARIHNDAETEFATALAQVERIALLRLRDLVG</sequence>
<dbReference type="GO" id="GO:0051997">
    <property type="term" value="F:2-oxo-4-hydroxy-4-carboxy-5-ureidoimidazoline decarboxylase activity"/>
    <property type="evidence" value="ECO:0007669"/>
    <property type="project" value="UniProtKB-EC"/>
</dbReference>
<feature type="region of interest" description="Disordered" evidence="7">
    <location>
        <begin position="58"/>
        <end position="80"/>
    </location>
</feature>
<dbReference type="PANTHER" id="PTHR43466">
    <property type="entry name" value="2-OXO-4-HYDROXY-4-CARBOXY-5-UREIDOIMIDAZOLINE DECARBOXYLASE-RELATED"/>
    <property type="match status" value="1"/>
</dbReference>
<name>A0A858R3R9_9PROT</name>
<dbReference type="Pfam" id="PF09349">
    <property type="entry name" value="OHCU_decarbox"/>
    <property type="match status" value="1"/>
</dbReference>
<dbReference type="NCBIfam" id="TIGR03164">
    <property type="entry name" value="UHCUDC"/>
    <property type="match status" value="1"/>
</dbReference>
<evidence type="ECO:0000256" key="1">
    <source>
        <dbReference type="ARBA" id="ARBA00001163"/>
    </source>
</evidence>
<keyword evidence="4" id="KW-0659">Purine metabolism</keyword>
<dbReference type="GO" id="GO:0019628">
    <property type="term" value="P:urate catabolic process"/>
    <property type="evidence" value="ECO:0007669"/>
    <property type="project" value="UniProtKB-UniPathway"/>
</dbReference>
<protein>
    <recommendedName>
        <fullName evidence="3">2-oxo-4-hydroxy-4-carboxy-5-ureidoimidazoline decarboxylase</fullName>
        <ecNumber evidence="3">4.1.1.97</ecNumber>
    </recommendedName>
</protein>
<evidence type="ECO:0000259" key="8">
    <source>
        <dbReference type="Pfam" id="PF09349"/>
    </source>
</evidence>
<dbReference type="InterPro" id="IPR017580">
    <property type="entry name" value="OHCU_decarboxylase-1"/>
</dbReference>
<evidence type="ECO:0000313" key="10">
    <source>
        <dbReference type="Proteomes" id="UP000501891"/>
    </source>
</evidence>
<gene>
    <name evidence="9" type="primary">uraD</name>
    <name evidence="9" type="ORF">HHL28_00225</name>
</gene>
<dbReference type="EC" id="4.1.1.97" evidence="3"/>
<evidence type="ECO:0000256" key="7">
    <source>
        <dbReference type="SAM" id="MobiDB-lite"/>
    </source>
</evidence>
<feature type="domain" description="Oxo-4-hydroxy-4-carboxy-5-ureidoimidazoline decarboxylase" evidence="8">
    <location>
        <begin position="83"/>
        <end position="241"/>
    </location>
</feature>
<dbReference type="Gene3D" id="1.10.3330.10">
    <property type="entry name" value="Oxo-4-hydroxy-4-carboxy-5-ureidoimidazoline decarboxylase"/>
    <property type="match status" value="1"/>
</dbReference>
<dbReference type="GO" id="GO:0006144">
    <property type="term" value="P:purine nucleobase metabolic process"/>
    <property type="evidence" value="ECO:0007669"/>
    <property type="project" value="UniProtKB-KW"/>
</dbReference>
<dbReference type="SUPFAM" id="SSF158694">
    <property type="entry name" value="UraD-Like"/>
    <property type="match status" value="1"/>
</dbReference>
<evidence type="ECO:0000256" key="3">
    <source>
        <dbReference type="ARBA" id="ARBA00012257"/>
    </source>
</evidence>
<keyword evidence="10" id="KW-1185">Reference proteome</keyword>
<comment type="pathway">
    <text evidence="2">Purine metabolism; urate degradation; (S)-allantoin from urate: step 3/3.</text>
</comment>
<evidence type="ECO:0000256" key="2">
    <source>
        <dbReference type="ARBA" id="ARBA00004754"/>
    </source>
</evidence>
<evidence type="ECO:0000313" key="9">
    <source>
        <dbReference type="EMBL" id="QJE71746.1"/>
    </source>
</evidence>
<feature type="compositionally biased region" description="Polar residues" evidence="7">
    <location>
        <begin position="61"/>
        <end position="70"/>
    </location>
</feature>
<accession>A0A858R3R9</accession>
<dbReference type="KEGG" id="acru:HHL28_00225"/>
<evidence type="ECO:0000256" key="6">
    <source>
        <dbReference type="ARBA" id="ARBA00023239"/>
    </source>
</evidence>
<proteinExistence type="predicted"/>
<dbReference type="InterPro" id="IPR018020">
    <property type="entry name" value="OHCU_decarboxylase"/>
</dbReference>
<dbReference type="InterPro" id="IPR036778">
    <property type="entry name" value="OHCU_decarboxylase_sf"/>
</dbReference>
<evidence type="ECO:0000256" key="4">
    <source>
        <dbReference type="ARBA" id="ARBA00022631"/>
    </source>
</evidence>
<organism evidence="9 10">
    <name type="scientific">Aerophototrophica crusticola</name>
    <dbReference type="NCBI Taxonomy" id="1709002"/>
    <lineage>
        <taxon>Bacteria</taxon>
        <taxon>Pseudomonadati</taxon>
        <taxon>Pseudomonadota</taxon>
        <taxon>Alphaproteobacteria</taxon>
        <taxon>Rhodospirillales</taxon>
        <taxon>Rhodospirillaceae</taxon>
        <taxon>Aerophototrophica</taxon>
    </lineage>
</organism>
<keyword evidence="6 9" id="KW-0456">Lyase</keyword>
<dbReference type="PANTHER" id="PTHR43466:SF1">
    <property type="entry name" value="2-OXO-4-HYDROXY-4-CARBOXY-5-UREIDOIMIDAZOLINE DECARBOXYLASE-RELATED"/>
    <property type="match status" value="1"/>
</dbReference>